<keyword evidence="4" id="KW-0808">Transferase</keyword>
<dbReference type="Gene3D" id="3.30.1600.10">
    <property type="entry name" value="SIR2/SIRT2 'Small Domain"/>
    <property type="match status" value="1"/>
</dbReference>
<dbReference type="PANTHER" id="PTHR11085:SF6">
    <property type="entry name" value="NAD-DEPENDENT PROTEIN DEACETYLASE SIRTUIN-2"/>
    <property type="match status" value="1"/>
</dbReference>
<sequence length="282" mass="31174">MQTVLPSFRNSKSPAEVTSRSYKLEGKSLAAIAKYISSDSCENVFVMVGAGISTSAGIPDFRSPGTGLYSNLQRLNLPYPEAIFDIAYFEEHPEAFYALAKELQPGKFRPTVTHSFIRLLSDKGLLHTCFTQNIDTLERRAGVPVKKLVEAHGSFATHACIKCHRSYSDDKMNHAIALQTIPHCEGCGGLVKPNIIFFGETTLNLCQWTCPRLLLNLEAVGGIGRRPNDVLRLGRCDDSVRELCAELGWTEDLEELWKSSIQGQGPGREEYMDREVTDSTGG</sequence>
<dbReference type="GO" id="GO:0005739">
    <property type="term" value="C:mitochondrion"/>
    <property type="evidence" value="ECO:0007669"/>
    <property type="project" value="UniProtKB-SubCell"/>
</dbReference>
<keyword evidence="7" id="KW-0520">NAD</keyword>
<dbReference type="AlphaFoldDB" id="A0A9P6AYK6"/>
<evidence type="ECO:0000256" key="1">
    <source>
        <dbReference type="ARBA" id="ARBA00001947"/>
    </source>
</evidence>
<protein>
    <recommendedName>
        <fullName evidence="11">Deacetylase sirtuin-type domain-containing protein</fullName>
    </recommendedName>
</protein>
<dbReference type="InterPro" id="IPR003000">
    <property type="entry name" value="Sirtuin"/>
</dbReference>
<dbReference type="Pfam" id="PF02146">
    <property type="entry name" value="SIR2"/>
    <property type="match status" value="1"/>
</dbReference>
<evidence type="ECO:0000259" key="11">
    <source>
        <dbReference type="PROSITE" id="PS50305"/>
    </source>
</evidence>
<evidence type="ECO:0000256" key="6">
    <source>
        <dbReference type="ARBA" id="ARBA00022833"/>
    </source>
</evidence>
<dbReference type="EMBL" id="MU128968">
    <property type="protein sequence ID" value="KAF9513750.1"/>
    <property type="molecule type" value="Genomic_DNA"/>
</dbReference>
<evidence type="ECO:0000256" key="7">
    <source>
        <dbReference type="ARBA" id="ARBA00023027"/>
    </source>
</evidence>
<feature type="binding site" evidence="9">
    <location>
        <position position="160"/>
    </location>
    <ligand>
        <name>Zn(2+)</name>
        <dbReference type="ChEBI" id="CHEBI:29105"/>
    </ligand>
</feature>
<dbReference type="PANTHER" id="PTHR11085">
    <property type="entry name" value="NAD-DEPENDENT PROTEIN DEACYLASE SIRTUIN-5, MITOCHONDRIAL-RELATED"/>
    <property type="match status" value="1"/>
</dbReference>
<feature type="binding site" evidence="9">
    <location>
        <position position="187"/>
    </location>
    <ligand>
        <name>Zn(2+)</name>
        <dbReference type="ChEBI" id="CHEBI:29105"/>
    </ligand>
</feature>
<evidence type="ECO:0000256" key="10">
    <source>
        <dbReference type="SAM" id="MobiDB-lite"/>
    </source>
</evidence>
<reference evidence="12" key="1">
    <citation type="journal article" date="2020" name="Nat. Commun.">
        <title>Large-scale genome sequencing of mycorrhizal fungi provides insights into the early evolution of symbiotic traits.</title>
        <authorList>
            <person name="Miyauchi S."/>
            <person name="Kiss E."/>
            <person name="Kuo A."/>
            <person name="Drula E."/>
            <person name="Kohler A."/>
            <person name="Sanchez-Garcia M."/>
            <person name="Morin E."/>
            <person name="Andreopoulos B."/>
            <person name="Barry K.W."/>
            <person name="Bonito G."/>
            <person name="Buee M."/>
            <person name="Carver A."/>
            <person name="Chen C."/>
            <person name="Cichocki N."/>
            <person name="Clum A."/>
            <person name="Culley D."/>
            <person name="Crous P.W."/>
            <person name="Fauchery L."/>
            <person name="Girlanda M."/>
            <person name="Hayes R.D."/>
            <person name="Keri Z."/>
            <person name="LaButti K."/>
            <person name="Lipzen A."/>
            <person name="Lombard V."/>
            <person name="Magnuson J."/>
            <person name="Maillard F."/>
            <person name="Murat C."/>
            <person name="Nolan M."/>
            <person name="Ohm R.A."/>
            <person name="Pangilinan J."/>
            <person name="Pereira M.F."/>
            <person name="Perotto S."/>
            <person name="Peter M."/>
            <person name="Pfister S."/>
            <person name="Riley R."/>
            <person name="Sitrit Y."/>
            <person name="Stielow J.B."/>
            <person name="Szollosi G."/>
            <person name="Zifcakova L."/>
            <person name="Stursova M."/>
            <person name="Spatafora J.W."/>
            <person name="Tedersoo L."/>
            <person name="Vaario L.M."/>
            <person name="Yamada A."/>
            <person name="Yan M."/>
            <person name="Wang P."/>
            <person name="Xu J."/>
            <person name="Bruns T."/>
            <person name="Baldrian P."/>
            <person name="Vilgalys R."/>
            <person name="Dunand C."/>
            <person name="Henrissat B."/>
            <person name="Grigoriev I.V."/>
            <person name="Hibbett D."/>
            <person name="Nagy L.G."/>
            <person name="Martin F.M."/>
        </authorList>
    </citation>
    <scope>NUCLEOTIDE SEQUENCE</scope>
    <source>
        <strain evidence="12">UP504</strain>
    </source>
</reference>
<dbReference type="InterPro" id="IPR050134">
    <property type="entry name" value="NAD-dep_sirtuin_deacylases"/>
</dbReference>
<organism evidence="12 13">
    <name type="scientific">Hydnum rufescens UP504</name>
    <dbReference type="NCBI Taxonomy" id="1448309"/>
    <lineage>
        <taxon>Eukaryota</taxon>
        <taxon>Fungi</taxon>
        <taxon>Dikarya</taxon>
        <taxon>Basidiomycota</taxon>
        <taxon>Agaricomycotina</taxon>
        <taxon>Agaricomycetes</taxon>
        <taxon>Cantharellales</taxon>
        <taxon>Hydnaceae</taxon>
        <taxon>Hydnum</taxon>
    </lineage>
</organism>
<keyword evidence="8" id="KW-0496">Mitochondrion</keyword>
<comment type="caution">
    <text evidence="12">The sequence shown here is derived from an EMBL/GenBank/DDBJ whole genome shotgun (WGS) entry which is preliminary data.</text>
</comment>
<evidence type="ECO:0000256" key="2">
    <source>
        <dbReference type="ARBA" id="ARBA00004173"/>
    </source>
</evidence>
<evidence type="ECO:0000313" key="13">
    <source>
        <dbReference type="Proteomes" id="UP000886523"/>
    </source>
</evidence>
<dbReference type="GO" id="GO:0046872">
    <property type="term" value="F:metal ion binding"/>
    <property type="evidence" value="ECO:0007669"/>
    <property type="project" value="UniProtKB-KW"/>
</dbReference>
<dbReference type="GO" id="GO:0017136">
    <property type="term" value="F:histone deacetylase activity, NAD-dependent"/>
    <property type="evidence" value="ECO:0007669"/>
    <property type="project" value="TreeGrafter"/>
</dbReference>
<evidence type="ECO:0000256" key="8">
    <source>
        <dbReference type="ARBA" id="ARBA00023128"/>
    </source>
</evidence>
<feature type="compositionally biased region" description="Basic and acidic residues" evidence="10">
    <location>
        <begin position="267"/>
        <end position="282"/>
    </location>
</feature>
<name>A0A9P6AYK6_9AGAM</name>
<dbReference type="OrthoDB" id="420264at2759"/>
<comment type="similarity">
    <text evidence="3">Belongs to the sirtuin family. Class I subfamily.</text>
</comment>
<dbReference type="GO" id="GO:0005634">
    <property type="term" value="C:nucleus"/>
    <property type="evidence" value="ECO:0007669"/>
    <property type="project" value="TreeGrafter"/>
</dbReference>
<dbReference type="InterPro" id="IPR026591">
    <property type="entry name" value="Sirtuin_cat_small_dom_sf"/>
</dbReference>
<feature type="binding site" evidence="9">
    <location>
        <position position="163"/>
    </location>
    <ligand>
        <name>Zn(2+)</name>
        <dbReference type="ChEBI" id="CHEBI:29105"/>
    </ligand>
</feature>
<keyword evidence="6 9" id="KW-0862">Zinc</keyword>
<dbReference type="SUPFAM" id="SSF52467">
    <property type="entry name" value="DHS-like NAD/FAD-binding domain"/>
    <property type="match status" value="1"/>
</dbReference>
<dbReference type="InterPro" id="IPR029035">
    <property type="entry name" value="DHS-like_NAD/FAD-binding_dom"/>
</dbReference>
<gene>
    <name evidence="12" type="ORF">BS47DRAFT_1382238</name>
</gene>
<feature type="region of interest" description="Disordered" evidence="10">
    <location>
        <begin position="262"/>
        <end position="282"/>
    </location>
</feature>
<dbReference type="Proteomes" id="UP000886523">
    <property type="component" value="Unassembled WGS sequence"/>
</dbReference>
<comment type="subcellular location">
    <subcellularLocation>
        <location evidence="2">Mitochondrion</location>
    </subcellularLocation>
</comment>
<feature type="domain" description="Deacetylase sirtuin-type" evidence="11">
    <location>
        <begin position="22"/>
        <end position="282"/>
    </location>
</feature>
<dbReference type="PROSITE" id="PS50305">
    <property type="entry name" value="SIRTUIN"/>
    <property type="match status" value="1"/>
</dbReference>
<keyword evidence="5 9" id="KW-0479">Metal-binding</keyword>
<proteinExistence type="inferred from homology"/>
<evidence type="ECO:0000313" key="12">
    <source>
        <dbReference type="EMBL" id="KAF9513750.1"/>
    </source>
</evidence>
<dbReference type="GO" id="GO:0070403">
    <property type="term" value="F:NAD+ binding"/>
    <property type="evidence" value="ECO:0007669"/>
    <property type="project" value="InterPro"/>
</dbReference>
<evidence type="ECO:0000256" key="9">
    <source>
        <dbReference type="PROSITE-ProRule" id="PRU00236"/>
    </source>
</evidence>
<evidence type="ECO:0000256" key="5">
    <source>
        <dbReference type="ARBA" id="ARBA00022723"/>
    </source>
</evidence>
<feature type="binding site" evidence="9">
    <location>
        <position position="184"/>
    </location>
    <ligand>
        <name>Zn(2+)</name>
        <dbReference type="ChEBI" id="CHEBI:29105"/>
    </ligand>
</feature>
<dbReference type="InterPro" id="IPR026590">
    <property type="entry name" value="Ssirtuin_cat_dom"/>
</dbReference>
<feature type="active site" description="Proton acceptor" evidence="9">
    <location>
        <position position="152"/>
    </location>
</feature>
<evidence type="ECO:0000256" key="4">
    <source>
        <dbReference type="ARBA" id="ARBA00022679"/>
    </source>
</evidence>
<evidence type="ECO:0000256" key="3">
    <source>
        <dbReference type="ARBA" id="ARBA00006924"/>
    </source>
</evidence>
<dbReference type="Gene3D" id="3.40.50.1220">
    <property type="entry name" value="TPP-binding domain"/>
    <property type="match status" value="2"/>
</dbReference>
<keyword evidence="13" id="KW-1185">Reference proteome</keyword>
<accession>A0A9P6AYK6</accession>
<comment type="cofactor">
    <cofactor evidence="1">
        <name>Zn(2+)</name>
        <dbReference type="ChEBI" id="CHEBI:29105"/>
    </cofactor>
</comment>